<feature type="transmembrane region" description="Helical" evidence="6">
    <location>
        <begin position="7"/>
        <end position="23"/>
    </location>
</feature>
<feature type="transmembrane region" description="Helical" evidence="6">
    <location>
        <begin position="35"/>
        <end position="56"/>
    </location>
</feature>
<dbReference type="OrthoDB" id="692471at2759"/>
<feature type="region of interest" description="Disordered" evidence="7">
    <location>
        <begin position="156"/>
        <end position="188"/>
    </location>
</feature>
<feature type="domain" description="EamA" evidence="8">
    <location>
        <begin position="6"/>
        <end position="117"/>
    </location>
</feature>
<dbReference type="GO" id="GO:0022857">
    <property type="term" value="F:transmembrane transporter activity"/>
    <property type="evidence" value="ECO:0007669"/>
    <property type="project" value="InterPro"/>
</dbReference>
<comment type="subcellular location">
    <subcellularLocation>
        <location evidence="1 6">Membrane</location>
        <topology evidence="1 6">Multi-pass membrane protein</topology>
    </subcellularLocation>
</comment>
<evidence type="ECO:0000256" key="4">
    <source>
        <dbReference type="ARBA" id="ARBA00022989"/>
    </source>
</evidence>
<evidence type="ECO:0000256" key="2">
    <source>
        <dbReference type="ARBA" id="ARBA00007635"/>
    </source>
</evidence>
<keyword evidence="5 6" id="KW-0472">Membrane</keyword>
<proteinExistence type="inferred from homology"/>
<protein>
    <recommendedName>
        <fullName evidence="6">WAT1-related protein</fullName>
    </recommendedName>
</protein>
<evidence type="ECO:0000259" key="8">
    <source>
        <dbReference type="Pfam" id="PF00892"/>
    </source>
</evidence>
<comment type="similarity">
    <text evidence="2 6">Belongs to the drug/metabolite transporter (DMT) superfamily. Plant drug/metabolite exporter (P-DME) (TC 2.A.7.4) family.</text>
</comment>
<sequence>MDGTKPYILAITIRVIVAGMFVINKAAMDHGLNSFVFIFYRQTAASLLLLPIAVLLERRNARSMSSALLFKIFVCALIGITVSGNLYNVSLKLISATVVAASSNSLPVITFCLALILSIIGGILLCGGLYSMLWGKSMETKTVQCNIEATTVDDGAQDEAHRELEGQKENKGREEQEKVELETCIQQV</sequence>
<comment type="caution">
    <text evidence="6">Lacks conserved residue(s) required for the propagation of feature annotation.</text>
</comment>
<name>A0A811QVB6_9POAL</name>
<reference evidence="9" key="1">
    <citation type="submission" date="2020-10" db="EMBL/GenBank/DDBJ databases">
        <authorList>
            <person name="Han B."/>
            <person name="Lu T."/>
            <person name="Zhao Q."/>
            <person name="Huang X."/>
            <person name="Zhao Y."/>
        </authorList>
    </citation>
    <scope>NUCLEOTIDE SEQUENCE</scope>
</reference>
<evidence type="ECO:0000256" key="3">
    <source>
        <dbReference type="ARBA" id="ARBA00022692"/>
    </source>
</evidence>
<keyword evidence="10" id="KW-1185">Reference proteome</keyword>
<keyword evidence="4 6" id="KW-1133">Transmembrane helix</keyword>
<evidence type="ECO:0000256" key="6">
    <source>
        <dbReference type="RuleBase" id="RU363077"/>
    </source>
</evidence>
<dbReference type="PANTHER" id="PTHR31218">
    <property type="entry name" value="WAT1-RELATED PROTEIN"/>
    <property type="match status" value="1"/>
</dbReference>
<dbReference type="EMBL" id="CAJGYO010000011">
    <property type="protein sequence ID" value="CAD6260877.1"/>
    <property type="molecule type" value="Genomic_DNA"/>
</dbReference>
<feature type="transmembrane region" description="Helical" evidence="6">
    <location>
        <begin position="68"/>
        <end position="88"/>
    </location>
</feature>
<evidence type="ECO:0000313" key="9">
    <source>
        <dbReference type="EMBL" id="CAD6260877.1"/>
    </source>
</evidence>
<accession>A0A811QVB6</accession>
<gene>
    <name evidence="9" type="ORF">NCGR_LOCUS44300</name>
</gene>
<feature type="compositionally biased region" description="Basic and acidic residues" evidence="7">
    <location>
        <begin position="158"/>
        <end position="181"/>
    </location>
</feature>
<dbReference type="Proteomes" id="UP000604825">
    <property type="component" value="Unassembled WGS sequence"/>
</dbReference>
<keyword evidence="3 6" id="KW-0812">Transmembrane</keyword>
<evidence type="ECO:0000256" key="1">
    <source>
        <dbReference type="ARBA" id="ARBA00004141"/>
    </source>
</evidence>
<dbReference type="Pfam" id="PF00892">
    <property type="entry name" value="EamA"/>
    <property type="match status" value="1"/>
</dbReference>
<evidence type="ECO:0000256" key="5">
    <source>
        <dbReference type="ARBA" id="ARBA00023136"/>
    </source>
</evidence>
<dbReference type="InterPro" id="IPR030184">
    <property type="entry name" value="WAT1-related"/>
</dbReference>
<feature type="transmembrane region" description="Helical" evidence="6">
    <location>
        <begin position="108"/>
        <end position="133"/>
    </location>
</feature>
<organism evidence="9 10">
    <name type="scientific">Miscanthus lutarioriparius</name>
    <dbReference type="NCBI Taxonomy" id="422564"/>
    <lineage>
        <taxon>Eukaryota</taxon>
        <taxon>Viridiplantae</taxon>
        <taxon>Streptophyta</taxon>
        <taxon>Embryophyta</taxon>
        <taxon>Tracheophyta</taxon>
        <taxon>Spermatophyta</taxon>
        <taxon>Magnoliopsida</taxon>
        <taxon>Liliopsida</taxon>
        <taxon>Poales</taxon>
        <taxon>Poaceae</taxon>
        <taxon>PACMAD clade</taxon>
        <taxon>Panicoideae</taxon>
        <taxon>Andropogonodae</taxon>
        <taxon>Andropogoneae</taxon>
        <taxon>Saccharinae</taxon>
        <taxon>Miscanthus</taxon>
    </lineage>
</organism>
<comment type="caution">
    <text evidence="9">The sequence shown here is derived from an EMBL/GenBank/DDBJ whole genome shotgun (WGS) entry which is preliminary data.</text>
</comment>
<dbReference type="GO" id="GO:0016020">
    <property type="term" value="C:membrane"/>
    <property type="evidence" value="ECO:0007669"/>
    <property type="project" value="UniProtKB-SubCell"/>
</dbReference>
<dbReference type="AlphaFoldDB" id="A0A811QVB6"/>
<evidence type="ECO:0000256" key="7">
    <source>
        <dbReference type="SAM" id="MobiDB-lite"/>
    </source>
</evidence>
<dbReference type="InterPro" id="IPR037185">
    <property type="entry name" value="EmrE-like"/>
</dbReference>
<evidence type="ECO:0000313" key="10">
    <source>
        <dbReference type="Proteomes" id="UP000604825"/>
    </source>
</evidence>
<dbReference type="InterPro" id="IPR000620">
    <property type="entry name" value="EamA_dom"/>
</dbReference>
<dbReference type="SUPFAM" id="SSF103481">
    <property type="entry name" value="Multidrug resistance efflux transporter EmrE"/>
    <property type="match status" value="1"/>
</dbReference>